<proteinExistence type="predicted"/>
<reference evidence="2" key="2">
    <citation type="journal article" date="2023" name="Commun. Biol.">
        <title>Intrasexual cuticular hydrocarbon dimorphism in a wasp sheds light on hydrocarbon biosynthesis genes in Hymenoptera.</title>
        <authorList>
            <person name="Moris V.C."/>
            <person name="Podsiadlowski L."/>
            <person name="Martin S."/>
            <person name="Oeyen J.P."/>
            <person name="Donath A."/>
            <person name="Petersen M."/>
            <person name="Wilbrandt J."/>
            <person name="Misof B."/>
            <person name="Liedtke D."/>
            <person name="Thamm M."/>
            <person name="Scheiner R."/>
            <person name="Schmitt T."/>
            <person name="Niehuis O."/>
        </authorList>
    </citation>
    <scope>NUCLEOTIDE SEQUENCE</scope>
    <source>
        <strain evidence="2">GBR_01_08_01A</strain>
    </source>
</reference>
<accession>A0AAD9RW97</accession>
<gene>
    <name evidence="2" type="ORF">KPH14_009875</name>
</gene>
<dbReference type="AlphaFoldDB" id="A0AAD9RW97"/>
<dbReference type="EMBL" id="JAIFRP010000010">
    <property type="protein sequence ID" value="KAK2586949.1"/>
    <property type="molecule type" value="Genomic_DNA"/>
</dbReference>
<reference evidence="2" key="1">
    <citation type="submission" date="2021-08" db="EMBL/GenBank/DDBJ databases">
        <authorList>
            <person name="Misof B."/>
            <person name="Oliver O."/>
            <person name="Podsiadlowski L."/>
            <person name="Donath A."/>
            <person name="Peters R."/>
            <person name="Mayer C."/>
            <person name="Rust J."/>
            <person name="Gunkel S."/>
            <person name="Lesny P."/>
            <person name="Martin S."/>
            <person name="Oeyen J.P."/>
            <person name="Petersen M."/>
            <person name="Panagiotis P."/>
            <person name="Wilbrandt J."/>
            <person name="Tanja T."/>
        </authorList>
    </citation>
    <scope>NUCLEOTIDE SEQUENCE</scope>
    <source>
        <strain evidence="2">GBR_01_08_01A</strain>
        <tissue evidence="2">Thorax + abdomen</tissue>
    </source>
</reference>
<evidence type="ECO:0000256" key="1">
    <source>
        <dbReference type="SAM" id="Phobius"/>
    </source>
</evidence>
<protein>
    <submittedName>
        <fullName evidence="2">Uncharacterized protein</fullName>
    </submittedName>
</protein>
<dbReference type="Proteomes" id="UP001258017">
    <property type="component" value="Unassembled WGS sequence"/>
</dbReference>
<keyword evidence="1" id="KW-0812">Transmembrane</keyword>
<name>A0AAD9RW97_9HYME</name>
<sequence>MYTLLGCNLVAKDPTGIKGVCLVVTASVSRQQSIHTHISAMNAIVLLTMLALISPIFCEEAVQAKKHEKRGILGLGYGGYYGGGLGLGLGGLGHGGYVGSPSYPSGHGFAAAPLASHGYGNAPIPLTHGYSAPAYSSSYFGHSGIGIGHGFGHGLGYHGF</sequence>
<comment type="caution">
    <text evidence="2">The sequence shown here is derived from an EMBL/GenBank/DDBJ whole genome shotgun (WGS) entry which is preliminary data.</text>
</comment>
<feature type="transmembrane region" description="Helical" evidence="1">
    <location>
        <begin position="38"/>
        <end position="57"/>
    </location>
</feature>
<keyword evidence="1" id="KW-0472">Membrane</keyword>
<organism evidence="2 3">
    <name type="scientific">Odynerus spinipes</name>
    <dbReference type="NCBI Taxonomy" id="1348599"/>
    <lineage>
        <taxon>Eukaryota</taxon>
        <taxon>Metazoa</taxon>
        <taxon>Ecdysozoa</taxon>
        <taxon>Arthropoda</taxon>
        <taxon>Hexapoda</taxon>
        <taxon>Insecta</taxon>
        <taxon>Pterygota</taxon>
        <taxon>Neoptera</taxon>
        <taxon>Endopterygota</taxon>
        <taxon>Hymenoptera</taxon>
        <taxon>Apocrita</taxon>
        <taxon>Aculeata</taxon>
        <taxon>Vespoidea</taxon>
        <taxon>Vespidae</taxon>
        <taxon>Eumeninae</taxon>
        <taxon>Odynerus</taxon>
    </lineage>
</organism>
<keyword evidence="1" id="KW-1133">Transmembrane helix</keyword>
<keyword evidence="3" id="KW-1185">Reference proteome</keyword>
<evidence type="ECO:0000313" key="2">
    <source>
        <dbReference type="EMBL" id="KAK2586949.1"/>
    </source>
</evidence>
<evidence type="ECO:0000313" key="3">
    <source>
        <dbReference type="Proteomes" id="UP001258017"/>
    </source>
</evidence>